<dbReference type="GO" id="GO:0005886">
    <property type="term" value="C:plasma membrane"/>
    <property type="evidence" value="ECO:0007669"/>
    <property type="project" value="UniProtKB-SubCell"/>
</dbReference>
<dbReference type="GO" id="GO:0071555">
    <property type="term" value="P:cell wall organization"/>
    <property type="evidence" value="ECO:0007669"/>
    <property type="project" value="UniProtKB-KW"/>
</dbReference>
<dbReference type="InterPro" id="IPR001182">
    <property type="entry name" value="FtsW/RodA"/>
</dbReference>
<feature type="transmembrane region" description="Helical" evidence="11">
    <location>
        <begin position="354"/>
        <end position="376"/>
    </location>
</feature>
<comment type="caution">
    <text evidence="12">The sequence shown here is derived from an EMBL/GenBank/DDBJ whole genome shotgun (WGS) entry which is preliminary data.</text>
</comment>
<gene>
    <name evidence="11" type="primary">mrdB</name>
    <name evidence="11" type="synonym">rodA</name>
    <name evidence="12" type="ORF">NS331_00125</name>
</gene>
<dbReference type="PROSITE" id="PS00428">
    <property type="entry name" value="FTSW_RODA_SPOVE"/>
    <property type="match status" value="1"/>
</dbReference>
<dbReference type="Proteomes" id="UP000072741">
    <property type="component" value="Unassembled WGS sequence"/>
</dbReference>
<dbReference type="GO" id="GO:0008360">
    <property type="term" value="P:regulation of cell shape"/>
    <property type="evidence" value="ECO:0007669"/>
    <property type="project" value="UniProtKB-KW"/>
</dbReference>
<dbReference type="GO" id="GO:0032153">
    <property type="term" value="C:cell division site"/>
    <property type="evidence" value="ECO:0007669"/>
    <property type="project" value="TreeGrafter"/>
</dbReference>
<comment type="function">
    <text evidence="11">Peptidoglycan polymerase that is essential for cell wall elongation.</text>
</comment>
<dbReference type="GO" id="GO:0015648">
    <property type="term" value="F:lipid-linked peptidoglycan transporter activity"/>
    <property type="evidence" value="ECO:0007669"/>
    <property type="project" value="TreeGrafter"/>
</dbReference>
<evidence type="ECO:0000256" key="8">
    <source>
        <dbReference type="ARBA" id="ARBA00022989"/>
    </source>
</evidence>
<keyword evidence="13" id="KW-1185">Reference proteome</keyword>
<evidence type="ECO:0000256" key="6">
    <source>
        <dbReference type="ARBA" id="ARBA00022960"/>
    </source>
</evidence>
<dbReference type="GO" id="GO:0009252">
    <property type="term" value="P:peptidoglycan biosynthetic process"/>
    <property type="evidence" value="ECO:0007669"/>
    <property type="project" value="UniProtKB-UniRule"/>
</dbReference>
<keyword evidence="11" id="KW-0997">Cell inner membrane</keyword>
<feature type="transmembrane region" description="Helical" evidence="11">
    <location>
        <begin position="21"/>
        <end position="42"/>
    </location>
</feature>
<dbReference type="EMBL" id="LDSL01000001">
    <property type="protein sequence ID" value="KTT27985.1"/>
    <property type="molecule type" value="Genomic_DNA"/>
</dbReference>
<feature type="transmembrane region" description="Helical" evidence="11">
    <location>
        <begin position="164"/>
        <end position="181"/>
    </location>
</feature>
<dbReference type="EC" id="2.4.99.28" evidence="11"/>
<evidence type="ECO:0000256" key="4">
    <source>
        <dbReference type="ARBA" id="ARBA00022679"/>
    </source>
</evidence>
<dbReference type="InterPro" id="IPR011923">
    <property type="entry name" value="RodA/MrdB"/>
</dbReference>
<evidence type="ECO:0000256" key="5">
    <source>
        <dbReference type="ARBA" id="ARBA00022692"/>
    </source>
</evidence>
<keyword evidence="5 11" id="KW-0812">Transmembrane</keyword>
<keyword evidence="3 11" id="KW-0328">Glycosyltransferase</keyword>
<keyword evidence="12" id="KW-0378">Hydrolase</keyword>
<evidence type="ECO:0000313" key="13">
    <source>
        <dbReference type="Proteomes" id="UP000072741"/>
    </source>
</evidence>
<evidence type="ECO:0000256" key="1">
    <source>
        <dbReference type="ARBA" id="ARBA00004141"/>
    </source>
</evidence>
<comment type="subcellular location">
    <subcellularLocation>
        <location evidence="11">Cell inner membrane</location>
        <topology evidence="11">Multi-pass membrane protein</topology>
    </subcellularLocation>
    <subcellularLocation>
        <location evidence="1">Membrane</location>
        <topology evidence="1">Multi-pass membrane protein</topology>
    </subcellularLocation>
</comment>
<dbReference type="AlphaFoldDB" id="A0A147HD55"/>
<keyword evidence="7 11" id="KW-0573">Peptidoglycan synthesis</keyword>
<dbReference type="GO" id="GO:0016787">
    <property type="term" value="F:hydrolase activity"/>
    <property type="evidence" value="ECO:0007669"/>
    <property type="project" value="UniProtKB-KW"/>
</dbReference>
<evidence type="ECO:0000256" key="11">
    <source>
        <dbReference type="HAMAP-Rule" id="MF_02079"/>
    </source>
</evidence>
<evidence type="ECO:0000313" key="12">
    <source>
        <dbReference type="EMBL" id="KTT27985.1"/>
    </source>
</evidence>
<dbReference type="Pfam" id="PF01098">
    <property type="entry name" value="FTSW_RODA_SPOVE"/>
    <property type="match status" value="1"/>
</dbReference>
<evidence type="ECO:0000256" key="7">
    <source>
        <dbReference type="ARBA" id="ARBA00022984"/>
    </source>
</evidence>
<feature type="transmembrane region" description="Helical" evidence="11">
    <location>
        <begin position="139"/>
        <end position="158"/>
    </location>
</feature>
<feature type="transmembrane region" description="Helical" evidence="11">
    <location>
        <begin position="79"/>
        <end position="100"/>
    </location>
</feature>
<sequence>MSAVFQRPSLLRRIAPVFQGFDLLLVLALLLLAATGMVAMYSSGYDSGTRFVDHGRNMVLAAFIMFVVAQVPPQRLMSLAVPLYVFGVTLLVAVALFGVTKKGATRWLNVGLVIQPSEILKIAMPMMLAWWFQRREGQLRPLDFVVSFVLLAVPVGLIMKQPDLGTSLLVLAAGLSVIFFAGLPWKLIVPPVIVIAVAVTLIVWYEPQLCADGLDWRILHEYQRQRVCTLLDPFRDPLGKGFHIIQGMIAIGSGGLGGKGFMQGTQTHLEFIPERTTDFIFAAYSEEFGLAGNLFLICGFTFLIFRGLVIASSAPTLFSRLLAGAVTMIFFTYAFVNMGMVSGILPVVGVPLPFISYGGTAMVTLGLGLGILMSIARSRRLMQS</sequence>
<protein>
    <recommendedName>
        <fullName evidence="11">Peptidoglycan glycosyltransferase MrdB</fullName>
        <shortName evidence="11">PGT</shortName>
        <ecNumber evidence="11">2.4.99.28</ecNumber>
    </recommendedName>
    <alternativeName>
        <fullName evidence="11">Cell elongation protein RodA</fullName>
    </alternativeName>
    <alternativeName>
        <fullName evidence="11">Cell wall polymerase</fullName>
    </alternativeName>
    <alternativeName>
        <fullName evidence="11">Peptidoglycan polymerase</fullName>
        <shortName evidence="11">PG polymerase</shortName>
    </alternativeName>
</protein>
<comment type="catalytic activity">
    <reaction evidence="11">
        <text>[GlcNAc-(1-&gt;4)-Mur2Ac(oyl-L-Ala-gamma-D-Glu-L-Lys-D-Ala-D-Ala)](n)-di-trans,octa-cis-undecaprenyl diphosphate + beta-D-GlcNAc-(1-&gt;4)-Mur2Ac(oyl-L-Ala-gamma-D-Glu-L-Lys-D-Ala-D-Ala)-di-trans,octa-cis-undecaprenyl diphosphate = [GlcNAc-(1-&gt;4)-Mur2Ac(oyl-L-Ala-gamma-D-Glu-L-Lys-D-Ala-D-Ala)](n+1)-di-trans,octa-cis-undecaprenyl diphosphate + di-trans,octa-cis-undecaprenyl diphosphate + H(+)</text>
        <dbReference type="Rhea" id="RHEA:23708"/>
        <dbReference type="Rhea" id="RHEA-COMP:9602"/>
        <dbReference type="Rhea" id="RHEA-COMP:9603"/>
        <dbReference type="ChEBI" id="CHEBI:15378"/>
        <dbReference type="ChEBI" id="CHEBI:58405"/>
        <dbReference type="ChEBI" id="CHEBI:60033"/>
        <dbReference type="ChEBI" id="CHEBI:78435"/>
        <dbReference type="EC" id="2.4.99.28"/>
    </reaction>
</comment>
<reference evidence="12 13" key="1">
    <citation type="journal article" date="2016" name="Front. Microbiol.">
        <title>Genomic Resource of Rice Seed Associated Bacteria.</title>
        <authorList>
            <person name="Midha S."/>
            <person name="Bansal K."/>
            <person name="Sharma S."/>
            <person name="Kumar N."/>
            <person name="Patil P.P."/>
            <person name="Chaudhry V."/>
            <person name="Patil P.B."/>
        </authorList>
    </citation>
    <scope>NUCLEOTIDE SEQUENCE [LARGE SCALE GENOMIC DNA]</scope>
    <source>
        <strain evidence="12 13">NS331</strain>
    </source>
</reference>
<dbReference type="PANTHER" id="PTHR30474">
    <property type="entry name" value="CELL CYCLE PROTEIN"/>
    <property type="match status" value="1"/>
</dbReference>
<feature type="transmembrane region" description="Helical" evidence="11">
    <location>
        <begin position="188"/>
        <end position="205"/>
    </location>
</feature>
<dbReference type="OrthoDB" id="9768187at2"/>
<dbReference type="RefSeq" id="WP_058639998.1">
    <property type="nucleotide sequence ID" value="NZ_LDSL01000001.1"/>
</dbReference>
<feature type="transmembrane region" description="Helical" evidence="11">
    <location>
        <begin position="54"/>
        <end position="72"/>
    </location>
</feature>
<dbReference type="UniPathway" id="UPA00219"/>
<feature type="transmembrane region" description="Helical" evidence="11">
    <location>
        <begin position="321"/>
        <end position="348"/>
    </location>
</feature>
<feature type="transmembrane region" description="Helical" evidence="11">
    <location>
        <begin position="288"/>
        <end position="309"/>
    </location>
</feature>
<keyword evidence="9 11" id="KW-0472">Membrane</keyword>
<comment type="similarity">
    <text evidence="11">Belongs to the SEDS family. MrdB/RodA subfamily.</text>
</comment>
<dbReference type="PATRIC" id="fig|433924.3.peg.29"/>
<dbReference type="GO" id="GO:0051301">
    <property type="term" value="P:cell division"/>
    <property type="evidence" value="ECO:0007669"/>
    <property type="project" value="InterPro"/>
</dbReference>
<comment type="pathway">
    <text evidence="11">Cell wall biogenesis; peptidoglycan biosynthesis.</text>
</comment>
<evidence type="ECO:0000256" key="2">
    <source>
        <dbReference type="ARBA" id="ARBA00022475"/>
    </source>
</evidence>
<dbReference type="InterPro" id="IPR018365">
    <property type="entry name" value="Cell_cycle_FtsW-rel_CS"/>
</dbReference>
<name>A0A147HD55_9BURK</name>
<dbReference type="HAMAP" id="MF_02079">
    <property type="entry name" value="PGT_RodA"/>
    <property type="match status" value="1"/>
</dbReference>
<accession>A0A147HD55</accession>
<keyword evidence="4 11" id="KW-0808">Transferase</keyword>
<keyword evidence="10 11" id="KW-0961">Cell wall biogenesis/degradation</keyword>
<dbReference type="GO" id="GO:0008955">
    <property type="term" value="F:peptidoglycan glycosyltransferase activity"/>
    <property type="evidence" value="ECO:0007669"/>
    <property type="project" value="UniProtKB-UniRule"/>
</dbReference>
<evidence type="ECO:0000256" key="3">
    <source>
        <dbReference type="ARBA" id="ARBA00022676"/>
    </source>
</evidence>
<proteinExistence type="inferred from homology"/>
<dbReference type="NCBIfam" id="TIGR02210">
    <property type="entry name" value="rodA_shape"/>
    <property type="match status" value="1"/>
</dbReference>
<keyword evidence="8 11" id="KW-1133">Transmembrane helix</keyword>
<organism evidence="12 13">
    <name type="scientific">Pseudacidovorax intermedius</name>
    <dbReference type="NCBI Taxonomy" id="433924"/>
    <lineage>
        <taxon>Bacteria</taxon>
        <taxon>Pseudomonadati</taxon>
        <taxon>Pseudomonadota</taxon>
        <taxon>Betaproteobacteria</taxon>
        <taxon>Burkholderiales</taxon>
        <taxon>Comamonadaceae</taxon>
        <taxon>Pseudacidovorax</taxon>
    </lineage>
</organism>
<evidence type="ECO:0000256" key="10">
    <source>
        <dbReference type="ARBA" id="ARBA00023316"/>
    </source>
</evidence>
<evidence type="ECO:0000256" key="9">
    <source>
        <dbReference type="ARBA" id="ARBA00023136"/>
    </source>
</evidence>
<keyword evidence="6 11" id="KW-0133">Cell shape</keyword>
<dbReference type="PANTHER" id="PTHR30474:SF1">
    <property type="entry name" value="PEPTIDOGLYCAN GLYCOSYLTRANSFERASE MRDB"/>
    <property type="match status" value="1"/>
</dbReference>
<keyword evidence="2 11" id="KW-1003">Cell membrane</keyword>